<evidence type="ECO:0000313" key="2">
    <source>
        <dbReference type="Proteomes" id="UP000031737"/>
    </source>
</evidence>
<dbReference type="AlphaFoldDB" id="A0A061IWV4"/>
<accession>A0A061IWV4</accession>
<proteinExistence type="predicted"/>
<protein>
    <submittedName>
        <fullName evidence="1">Uncharacterized protein</fullName>
    </submittedName>
</protein>
<reference evidence="1 2" key="1">
    <citation type="submission" date="2013-07" db="EMBL/GenBank/DDBJ databases">
        <authorList>
            <person name="Stoco P.H."/>
            <person name="Wagner G."/>
            <person name="Gerber A."/>
            <person name="Zaha A."/>
            <person name="Thompson C."/>
            <person name="Bartholomeu D.C."/>
            <person name="Luckemeyer D.D."/>
            <person name="Bahia D."/>
            <person name="Loreto E."/>
            <person name="Prestes E.B."/>
            <person name="Lima F.M."/>
            <person name="Rodrigues-Luiz G."/>
            <person name="Vallejo G.A."/>
            <person name="Filho J.F."/>
            <person name="Monteiro K.M."/>
            <person name="Tyler K.M."/>
            <person name="de Almeida L.G."/>
            <person name="Ortiz M.F."/>
            <person name="Siervo M.A."/>
            <person name="de Moraes M.H."/>
            <person name="Cunha O.L."/>
            <person name="Mendonca-Neto R."/>
            <person name="Silva R."/>
            <person name="Teixeira S.M."/>
            <person name="Murta S.M."/>
            <person name="Sincero T.C."/>
            <person name="Mendes T.A."/>
            <person name="Urmenyi T.P."/>
            <person name="Silva V.G."/>
            <person name="da Rocha W.D."/>
            <person name="Andersson B."/>
            <person name="Romanha A.J."/>
            <person name="Steindel M."/>
            <person name="de Vasconcelos A.T."/>
            <person name="Grisard E.C."/>
        </authorList>
    </citation>
    <scope>NUCLEOTIDE SEQUENCE [LARGE SCALE GENOMIC DNA]</scope>
    <source>
        <strain evidence="1 2">SC58</strain>
    </source>
</reference>
<comment type="caution">
    <text evidence="1">The sequence shown here is derived from an EMBL/GenBank/DDBJ whole genome shotgun (WGS) entry which is preliminary data.</text>
</comment>
<dbReference type="VEuPathDB" id="TriTrypDB:TRSC58_04710"/>
<dbReference type="EMBL" id="AUPL01004710">
    <property type="protein sequence ID" value="ESL07598.1"/>
    <property type="molecule type" value="Genomic_DNA"/>
</dbReference>
<gene>
    <name evidence="1" type="ORF">TRSC58_04710</name>
</gene>
<dbReference type="Proteomes" id="UP000031737">
    <property type="component" value="Unassembled WGS sequence"/>
</dbReference>
<keyword evidence="2" id="KW-1185">Reference proteome</keyword>
<evidence type="ECO:0000313" key="1">
    <source>
        <dbReference type="EMBL" id="ESL07598.1"/>
    </source>
</evidence>
<name>A0A061IWV4_TRYRA</name>
<dbReference type="OrthoDB" id="275074at2759"/>
<sequence length="163" mass="19304">MLGRTRSCRNTFLTKSVATPPISVIRTGPTWWADPERMVRQKLMYFTLGVDQLPLRRTAVIQKDLHRFHMCKPPIRIGDTTGYKRSRAAQLTTWYRRIQYQEYYLQHLFTRHVWGLVRAYPGNTTKIQGKADDGYVGYDAVPYHRYNRAPLPFPARELYPRRE</sequence>
<organism evidence="1 2">
    <name type="scientific">Trypanosoma rangeli SC58</name>
    <dbReference type="NCBI Taxonomy" id="429131"/>
    <lineage>
        <taxon>Eukaryota</taxon>
        <taxon>Discoba</taxon>
        <taxon>Euglenozoa</taxon>
        <taxon>Kinetoplastea</taxon>
        <taxon>Metakinetoplastina</taxon>
        <taxon>Trypanosomatida</taxon>
        <taxon>Trypanosomatidae</taxon>
        <taxon>Trypanosoma</taxon>
        <taxon>Herpetosoma</taxon>
    </lineage>
</organism>